<evidence type="ECO:0000259" key="2">
    <source>
        <dbReference type="Pfam" id="PF20153"/>
    </source>
</evidence>
<evidence type="ECO:0000313" key="3">
    <source>
        <dbReference type="EMBL" id="CAK5278509.1"/>
    </source>
</evidence>
<dbReference type="AlphaFoldDB" id="A0AAD2HP79"/>
<gene>
    <name evidence="3" type="ORF">MYCIT1_LOCUS27898</name>
</gene>
<keyword evidence="4" id="KW-1185">Reference proteome</keyword>
<organism evidence="3 4">
    <name type="scientific">Mycena citricolor</name>
    <dbReference type="NCBI Taxonomy" id="2018698"/>
    <lineage>
        <taxon>Eukaryota</taxon>
        <taxon>Fungi</taxon>
        <taxon>Dikarya</taxon>
        <taxon>Basidiomycota</taxon>
        <taxon>Agaricomycotina</taxon>
        <taxon>Agaricomycetes</taxon>
        <taxon>Agaricomycetidae</taxon>
        <taxon>Agaricales</taxon>
        <taxon>Marasmiineae</taxon>
        <taxon>Mycenaceae</taxon>
        <taxon>Mycena</taxon>
    </lineage>
</organism>
<accession>A0AAD2HP79</accession>
<dbReference type="EMBL" id="CAVNYO010000423">
    <property type="protein sequence ID" value="CAK5278509.1"/>
    <property type="molecule type" value="Genomic_DNA"/>
</dbReference>
<evidence type="ECO:0000313" key="4">
    <source>
        <dbReference type="Proteomes" id="UP001295794"/>
    </source>
</evidence>
<reference evidence="3" key="1">
    <citation type="submission" date="2023-11" db="EMBL/GenBank/DDBJ databases">
        <authorList>
            <person name="De Vega J J."/>
            <person name="De Vega J J."/>
        </authorList>
    </citation>
    <scope>NUCLEOTIDE SEQUENCE</scope>
</reference>
<sequence>MKNNPTNHSLTNRGPREHSLTNLRPKEGQADELQADKAIERERANGNKIRSVYISEASNGNQGLIDGRRSEMDDLLVFSLLSLDRPVTRTTRFRTHDQAGLFFRVITTFVLDSYKTLNPDSLGSQTVVWLSHTVVLLSQISHQLAKTHNGQQ</sequence>
<dbReference type="InterPro" id="IPR045338">
    <property type="entry name" value="DUF6535"/>
</dbReference>
<feature type="domain" description="DUF6535" evidence="2">
    <location>
        <begin position="52"/>
        <end position="145"/>
    </location>
</feature>
<feature type="compositionally biased region" description="Polar residues" evidence="1">
    <location>
        <begin position="1"/>
        <end position="12"/>
    </location>
</feature>
<comment type="caution">
    <text evidence="3">The sequence shown here is derived from an EMBL/GenBank/DDBJ whole genome shotgun (WGS) entry which is preliminary data.</text>
</comment>
<feature type="region of interest" description="Disordered" evidence="1">
    <location>
        <begin position="1"/>
        <end position="31"/>
    </location>
</feature>
<protein>
    <recommendedName>
        <fullName evidence="2">DUF6535 domain-containing protein</fullName>
    </recommendedName>
</protein>
<dbReference type="Proteomes" id="UP001295794">
    <property type="component" value="Unassembled WGS sequence"/>
</dbReference>
<proteinExistence type="predicted"/>
<feature type="compositionally biased region" description="Basic and acidic residues" evidence="1">
    <location>
        <begin position="14"/>
        <end position="31"/>
    </location>
</feature>
<name>A0AAD2HP79_9AGAR</name>
<evidence type="ECO:0000256" key="1">
    <source>
        <dbReference type="SAM" id="MobiDB-lite"/>
    </source>
</evidence>
<dbReference type="Pfam" id="PF20153">
    <property type="entry name" value="DUF6535"/>
    <property type="match status" value="1"/>
</dbReference>